<evidence type="ECO:0000259" key="10">
    <source>
        <dbReference type="Pfam" id="PF00483"/>
    </source>
</evidence>
<evidence type="ECO:0000256" key="4">
    <source>
        <dbReference type="ARBA" id="ARBA00022695"/>
    </source>
</evidence>
<evidence type="ECO:0000256" key="5">
    <source>
        <dbReference type="ARBA" id="ARBA00022741"/>
    </source>
</evidence>
<sequence>MLAMILAGGKGTRLGKLTQNIAKPAVPFGGRYRIIDFTLSNCVNSGIKNIGVITQYQPIVLNDHIGNGASWGLDWINSGVTILQPYSNNEGSKWFEGTAHAIYQNIDYIDRINPEYLLVLSGDHIYKMDYEDMLEQHKQNQADLTVAVIDVDPKEASRFGIMNTDENNRIIEFEEKPAHPKSNHASMGIYIFTWPRLRNVLVNSFKKDVEMNDFGKNVIPFYIQSGDNVFAYNYAGYWKDVGTIDSLWRANMEFLDRESQLDLHDQNWRIYSKNPIAPPQFITAKAQVKNAMIVDGCFVSGQVEHSILSANVQVKEGAKIFDSIIMPGATIGKDVIIKRAIIGENAIIGDGAVIDGTAEIAVVGNGEVMGVTLDED</sequence>
<keyword evidence="7 9" id="KW-0320">Glycogen biosynthesis</keyword>
<dbReference type="Pfam" id="PF24894">
    <property type="entry name" value="Hexapep_GlmU"/>
    <property type="match status" value="1"/>
</dbReference>
<feature type="binding site" evidence="9">
    <location>
        <begin position="175"/>
        <end position="176"/>
    </location>
    <ligand>
        <name>alpha-D-glucose 1-phosphate</name>
        <dbReference type="ChEBI" id="CHEBI:58601"/>
    </ligand>
</feature>
<dbReference type="InterPro" id="IPR011004">
    <property type="entry name" value="Trimer_LpxA-like_sf"/>
</dbReference>
<feature type="binding site" evidence="9">
    <location>
        <position position="160"/>
    </location>
    <ligand>
        <name>alpha-D-glucose 1-phosphate</name>
        <dbReference type="ChEBI" id="CHEBI:58601"/>
    </ligand>
</feature>
<feature type="binding site" evidence="9">
    <location>
        <position position="186"/>
    </location>
    <ligand>
        <name>alpha-D-glucose 1-phosphate</name>
        <dbReference type="ChEBI" id="CHEBI:58601"/>
    </ligand>
</feature>
<comment type="function">
    <text evidence="9">Involved in the biosynthesis of ADP-glucose, a building block required for the elongation reactions to produce glycogen. Catalyzes the reaction between ATP and alpha-D-glucose 1-phosphate (G1P) to produce pyrophosphate and ADP-Glc.</text>
</comment>
<organism evidence="12 13">
    <name type="scientific">Ligilactobacillus ruminis</name>
    <dbReference type="NCBI Taxonomy" id="1623"/>
    <lineage>
        <taxon>Bacteria</taxon>
        <taxon>Bacillati</taxon>
        <taxon>Bacillota</taxon>
        <taxon>Bacilli</taxon>
        <taxon>Lactobacillales</taxon>
        <taxon>Lactobacillaceae</taxon>
        <taxon>Ligilactobacillus</taxon>
    </lineage>
</organism>
<dbReference type="InterPro" id="IPR011832">
    <property type="entry name" value="GlgDAde_trans"/>
</dbReference>
<proteinExistence type="inferred from homology"/>
<dbReference type="InterPro" id="IPR011831">
    <property type="entry name" value="ADP-Glc_PPase"/>
</dbReference>
<dbReference type="PANTHER" id="PTHR43523:SF2">
    <property type="entry name" value="GLUCOSE-1-PHOSPHATE ADENYLYLTRANSFERASE"/>
    <property type="match status" value="1"/>
</dbReference>
<evidence type="ECO:0000256" key="8">
    <source>
        <dbReference type="ARBA" id="ARBA00023277"/>
    </source>
</evidence>
<dbReference type="PROSITE" id="PS00810">
    <property type="entry name" value="ADP_GLC_PYROPHOSPH_3"/>
    <property type="match status" value="1"/>
</dbReference>
<dbReference type="InterPro" id="IPR029044">
    <property type="entry name" value="Nucleotide-diphossugar_trans"/>
</dbReference>
<protein>
    <recommendedName>
        <fullName evidence="9">Glucose-1-phosphate adenylyltransferase</fullName>
        <ecNumber evidence="9">2.7.7.27</ecNumber>
    </recommendedName>
    <alternativeName>
        <fullName evidence="9">ADP-glucose pyrophosphorylase</fullName>
        <shortName evidence="9">ADPGlc PPase</shortName>
    </alternativeName>
    <alternativeName>
        <fullName evidence="9">ADP-glucose synthase</fullName>
    </alternativeName>
</protein>
<dbReference type="Proteomes" id="UP000182089">
    <property type="component" value="Unassembled WGS sequence"/>
</dbReference>
<dbReference type="CDD" id="cd04651">
    <property type="entry name" value="LbH_G1P_AT_C"/>
    <property type="match status" value="1"/>
</dbReference>
<evidence type="ECO:0000256" key="6">
    <source>
        <dbReference type="ARBA" id="ARBA00022840"/>
    </source>
</evidence>
<accession>A0ABY1ADX6</accession>
<evidence type="ECO:0000313" key="12">
    <source>
        <dbReference type="EMBL" id="SEM94798.1"/>
    </source>
</evidence>
<comment type="similarity">
    <text evidence="1 9">Belongs to the bacterial/plant glucose-1-phosphate adenylyltransferase family.</text>
</comment>
<comment type="pathway">
    <text evidence="9">Glycan biosynthesis; glycogen biosynthesis.</text>
</comment>
<name>A0ABY1ADX6_9LACO</name>
<keyword evidence="8 9" id="KW-0119">Carbohydrate metabolism</keyword>
<dbReference type="GO" id="GO:0016779">
    <property type="term" value="F:nucleotidyltransferase activity"/>
    <property type="evidence" value="ECO:0007669"/>
    <property type="project" value="UniProtKB-KW"/>
</dbReference>
<reference evidence="12 13" key="1">
    <citation type="submission" date="2016-10" db="EMBL/GenBank/DDBJ databases">
        <authorList>
            <person name="Varghese N."/>
            <person name="Submissions S."/>
        </authorList>
    </citation>
    <scope>NUCLEOTIDE SEQUENCE [LARGE SCALE GENOMIC DNA]</scope>
    <source>
        <strain evidence="12 13">WC1T17</strain>
    </source>
</reference>
<dbReference type="NCBIfam" id="NF003670">
    <property type="entry name" value="PRK05293.1"/>
    <property type="match status" value="1"/>
</dbReference>
<comment type="caution">
    <text evidence="9">Lacks conserved residue(s) required for the propagation of feature annotation.</text>
</comment>
<dbReference type="NCBIfam" id="TIGR02091">
    <property type="entry name" value="glgC"/>
    <property type="match status" value="1"/>
</dbReference>
<keyword evidence="4 9" id="KW-0548">Nucleotidyltransferase</keyword>
<evidence type="ECO:0000256" key="9">
    <source>
        <dbReference type="HAMAP-Rule" id="MF_00624"/>
    </source>
</evidence>
<dbReference type="InterPro" id="IPR023049">
    <property type="entry name" value="GlgC_bac"/>
</dbReference>
<dbReference type="EMBL" id="FOCC01000015">
    <property type="protein sequence ID" value="SEM94798.1"/>
    <property type="molecule type" value="Genomic_DNA"/>
</dbReference>
<evidence type="ECO:0000256" key="2">
    <source>
        <dbReference type="ARBA" id="ARBA00022600"/>
    </source>
</evidence>
<dbReference type="Gene3D" id="2.160.10.10">
    <property type="entry name" value="Hexapeptide repeat proteins"/>
    <property type="match status" value="1"/>
</dbReference>
<dbReference type="PROSITE" id="PS00809">
    <property type="entry name" value="ADP_GLC_PYROPHOSPH_2"/>
    <property type="match status" value="1"/>
</dbReference>
<comment type="catalytic activity">
    <reaction evidence="9">
        <text>alpha-D-glucose 1-phosphate + ATP + H(+) = ADP-alpha-D-glucose + diphosphate</text>
        <dbReference type="Rhea" id="RHEA:12120"/>
        <dbReference type="ChEBI" id="CHEBI:15378"/>
        <dbReference type="ChEBI" id="CHEBI:30616"/>
        <dbReference type="ChEBI" id="CHEBI:33019"/>
        <dbReference type="ChEBI" id="CHEBI:57498"/>
        <dbReference type="ChEBI" id="CHEBI:58601"/>
        <dbReference type="EC" id="2.7.7.27"/>
    </reaction>
</comment>
<evidence type="ECO:0000256" key="1">
    <source>
        <dbReference type="ARBA" id="ARBA00010443"/>
    </source>
</evidence>
<keyword evidence="2 9" id="KW-0321">Glycogen metabolism</keyword>
<dbReference type="InterPro" id="IPR056818">
    <property type="entry name" value="GlmU/GlgC-like_hexapep"/>
</dbReference>
<keyword evidence="5 9" id="KW-0547">Nucleotide-binding</keyword>
<gene>
    <name evidence="9" type="primary">glgC</name>
    <name evidence="12" type="ORF">SAMN05216431_11529</name>
</gene>
<evidence type="ECO:0000259" key="11">
    <source>
        <dbReference type="Pfam" id="PF24894"/>
    </source>
</evidence>
<dbReference type="InterPro" id="IPR005836">
    <property type="entry name" value="ADP_Glu_pyroP_CS"/>
</dbReference>
<feature type="domain" description="Nucleotidyl transferase" evidence="10">
    <location>
        <begin position="3"/>
        <end position="255"/>
    </location>
</feature>
<dbReference type="NCBIfam" id="TIGR02092">
    <property type="entry name" value="glgD"/>
    <property type="match status" value="1"/>
</dbReference>
<dbReference type="PROSITE" id="PS00808">
    <property type="entry name" value="ADP_GLC_PYROPHOSPH_1"/>
    <property type="match status" value="1"/>
</dbReference>
<evidence type="ECO:0000313" key="13">
    <source>
        <dbReference type="Proteomes" id="UP000182089"/>
    </source>
</evidence>
<dbReference type="SUPFAM" id="SSF51161">
    <property type="entry name" value="Trimeric LpxA-like enzymes"/>
    <property type="match status" value="1"/>
</dbReference>
<feature type="site" description="Could play a key role in the communication between the regulatory and the substrate sites" evidence="9">
    <location>
        <position position="55"/>
    </location>
</feature>
<keyword evidence="3 9" id="KW-0808">Transferase</keyword>
<dbReference type="Gene3D" id="3.90.550.10">
    <property type="entry name" value="Spore Coat Polysaccharide Biosynthesis Protein SpsA, Chain A"/>
    <property type="match status" value="1"/>
</dbReference>
<dbReference type="SUPFAM" id="SSF53448">
    <property type="entry name" value="Nucleotide-diphospho-sugar transferases"/>
    <property type="match status" value="1"/>
</dbReference>
<evidence type="ECO:0000256" key="7">
    <source>
        <dbReference type="ARBA" id="ARBA00023056"/>
    </source>
</evidence>
<comment type="caution">
    <text evidence="12">The sequence shown here is derived from an EMBL/GenBank/DDBJ whole genome shotgun (WGS) entry which is preliminary data.</text>
</comment>
<feature type="domain" description="Glucose-1-phosphate adenylyltransferase/Bifunctional protein GlmU-like C-terminal hexapeptide" evidence="11">
    <location>
        <begin position="284"/>
        <end position="354"/>
    </location>
</feature>
<comment type="subunit">
    <text evidence="9">Homotetramer.</text>
</comment>
<dbReference type="HAMAP" id="MF_00624">
    <property type="entry name" value="GlgC"/>
    <property type="match status" value="1"/>
</dbReference>
<dbReference type="EC" id="2.7.7.27" evidence="9"/>
<keyword evidence="6 9" id="KW-0067">ATP-binding</keyword>
<dbReference type="Pfam" id="PF00483">
    <property type="entry name" value="NTP_transferase"/>
    <property type="match status" value="1"/>
</dbReference>
<evidence type="ECO:0000256" key="3">
    <source>
        <dbReference type="ARBA" id="ARBA00022679"/>
    </source>
</evidence>
<dbReference type="PANTHER" id="PTHR43523">
    <property type="entry name" value="GLUCOSE-1-PHOSPHATE ADENYLYLTRANSFERASE-RELATED"/>
    <property type="match status" value="1"/>
</dbReference>
<feature type="site" description="Could play a key role in the communication between the regulatory and the substrate sites" evidence="9">
    <location>
        <position position="94"/>
    </location>
</feature>
<dbReference type="CDD" id="cd02508">
    <property type="entry name" value="ADP_Glucose_PP"/>
    <property type="match status" value="1"/>
</dbReference>
<dbReference type="InterPro" id="IPR005835">
    <property type="entry name" value="NTP_transferase_dom"/>
</dbReference>